<name>A0ACB8U0E9_9APHY</name>
<dbReference type="Proteomes" id="UP001055072">
    <property type="component" value="Unassembled WGS sequence"/>
</dbReference>
<protein>
    <submittedName>
        <fullName evidence="1">Uncharacterized protein</fullName>
    </submittedName>
</protein>
<gene>
    <name evidence="1" type="ORF">BDY19DRAFT_994663</name>
</gene>
<comment type="caution">
    <text evidence="1">The sequence shown here is derived from an EMBL/GenBank/DDBJ whole genome shotgun (WGS) entry which is preliminary data.</text>
</comment>
<organism evidence="1 2">
    <name type="scientific">Irpex rosettiformis</name>
    <dbReference type="NCBI Taxonomy" id="378272"/>
    <lineage>
        <taxon>Eukaryota</taxon>
        <taxon>Fungi</taxon>
        <taxon>Dikarya</taxon>
        <taxon>Basidiomycota</taxon>
        <taxon>Agaricomycotina</taxon>
        <taxon>Agaricomycetes</taxon>
        <taxon>Polyporales</taxon>
        <taxon>Irpicaceae</taxon>
        <taxon>Irpex</taxon>
    </lineage>
</organism>
<dbReference type="EMBL" id="MU274916">
    <property type="protein sequence ID" value="KAI0087768.1"/>
    <property type="molecule type" value="Genomic_DNA"/>
</dbReference>
<proteinExistence type="predicted"/>
<reference evidence="1" key="1">
    <citation type="journal article" date="2021" name="Environ. Microbiol.">
        <title>Gene family expansions and transcriptome signatures uncover fungal adaptations to wood decay.</title>
        <authorList>
            <person name="Hage H."/>
            <person name="Miyauchi S."/>
            <person name="Viragh M."/>
            <person name="Drula E."/>
            <person name="Min B."/>
            <person name="Chaduli D."/>
            <person name="Navarro D."/>
            <person name="Favel A."/>
            <person name="Norest M."/>
            <person name="Lesage-Meessen L."/>
            <person name="Balint B."/>
            <person name="Merenyi Z."/>
            <person name="de Eugenio L."/>
            <person name="Morin E."/>
            <person name="Martinez A.T."/>
            <person name="Baldrian P."/>
            <person name="Stursova M."/>
            <person name="Martinez M.J."/>
            <person name="Novotny C."/>
            <person name="Magnuson J.K."/>
            <person name="Spatafora J.W."/>
            <person name="Maurice S."/>
            <person name="Pangilinan J."/>
            <person name="Andreopoulos W."/>
            <person name="LaButti K."/>
            <person name="Hundley H."/>
            <person name="Na H."/>
            <person name="Kuo A."/>
            <person name="Barry K."/>
            <person name="Lipzen A."/>
            <person name="Henrissat B."/>
            <person name="Riley R."/>
            <person name="Ahrendt S."/>
            <person name="Nagy L.G."/>
            <person name="Grigoriev I.V."/>
            <person name="Martin F."/>
            <person name="Rosso M.N."/>
        </authorList>
    </citation>
    <scope>NUCLEOTIDE SEQUENCE</scope>
    <source>
        <strain evidence="1">CBS 384.51</strain>
    </source>
</reference>
<keyword evidence="2" id="KW-1185">Reference proteome</keyword>
<sequence length="577" mass="65253">MSESHAIFNLEEILDQVLSLARQGPDLDRQTLYAAARVNSQWSTIALNYLWSDMTLQHLLYFIGYHNRKYPRCGGCNETSTRQWTARATRFNEFYAHRVRYMFLGFKYTDKLCAHFGAALSTISLFHMPKLHTLKLNIFPHPRNLELSQKFLQPTLERLSCKICKRVGMTTYPSVKEVLGILDTLTTAYNVSYFRLRISLPREIPAQAFVDAFKDMANLEEVDLPPYLLSPTLISALSAHPSLKRVTCVTRPARGPRGGKFSPWDGSLGIDFDGPAPSPADRFSNLTHISLCTSLETASGLLSEGFSPGILVSVNIMLRDLVLPSQVLTFTRQLSARHARLQQFRLSAPEFDFSTIRQSAPRMLWSSLRPLRDCSHIQDFEVFWHTIVIITNEDIMEISKSWPKLRRLVLEGVDPQHVEEEATLSLDCLAPLAQNCLDLRHLSLHLSPALADNAETKTEDDCSYSSCSRPALFPNMSTAVFHLGLPLPPTHEVLRIAGLIGDAFPPGCVISCPYLYKCERVSLDSGMFNQYTSPGAPLTSWQTRQLNIMKFWQSVIWTLPEGQCKVRVTGDYEPRYS</sequence>
<evidence type="ECO:0000313" key="1">
    <source>
        <dbReference type="EMBL" id="KAI0087768.1"/>
    </source>
</evidence>
<accession>A0ACB8U0E9</accession>
<evidence type="ECO:0000313" key="2">
    <source>
        <dbReference type="Proteomes" id="UP001055072"/>
    </source>
</evidence>